<dbReference type="Pfam" id="PF01894">
    <property type="entry name" value="YjbQ"/>
    <property type="match status" value="1"/>
</dbReference>
<reference evidence="2 3" key="1">
    <citation type="submission" date="2016-08" db="EMBL/GenBank/DDBJ databases">
        <title>Genome-based comparison of Moorella thermoacetic strains.</title>
        <authorList>
            <person name="Poehlein A."/>
            <person name="Bengelsdorf F.R."/>
            <person name="Esser C."/>
            <person name="Duerre P."/>
            <person name="Daniel R."/>
        </authorList>
    </citation>
    <scope>NUCLEOTIDE SEQUENCE [LARGE SCALE GENOMIC DNA]</scope>
    <source>
        <strain evidence="2 3">DSM 21394</strain>
    </source>
</reference>
<sequence>MLFTFELQTQAQEAMIDITHLAAKAIKEAGIKEGSCLVYVPHTTAGVTINENADPDVVTDILAALAKIVPAGGHRHGEGNSPAHIKASLMGSNQTVVIHEGRLVLGTWQGIYFCEFDGPRRRKVHIKVREG</sequence>
<dbReference type="EMBL" id="MDDC01000018">
    <property type="protein sequence ID" value="OIQ58267.1"/>
    <property type="molecule type" value="Genomic_DNA"/>
</dbReference>
<dbReference type="PIRSF" id="PIRSF004681">
    <property type="entry name" value="UCP004681"/>
    <property type="match status" value="1"/>
</dbReference>
<evidence type="ECO:0000313" key="2">
    <source>
        <dbReference type="EMBL" id="OIQ58267.1"/>
    </source>
</evidence>
<comment type="similarity">
    <text evidence="1">Belongs to the UPF0047 family.</text>
</comment>
<dbReference type="PANTHER" id="PTHR30615">
    <property type="entry name" value="UNCHARACTERIZED PROTEIN YJBQ-RELATED"/>
    <property type="match status" value="1"/>
</dbReference>
<comment type="caution">
    <text evidence="2">The sequence shown here is derived from an EMBL/GenBank/DDBJ whole genome shotgun (WGS) entry which is preliminary data.</text>
</comment>
<proteinExistence type="inferred from homology"/>
<dbReference type="PANTHER" id="PTHR30615:SF8">
    <property type="entry name" value="UPF0047 PROTEIN C4A8.02C"/>
    <property type="match status" value="1"/>
</dbReference>
<dbReference type="NCBIfam" id="TIGR00149">
    <property type="entry name" value="TIGR00149_YjbQ"/>
    <property type="match status" value="1"/>
</dbReference>
<accession>A0A1J5NY22</accession>
<dbReference type="Gene3D" id="2.60.120.460">
    <property type="entry name" value="YjbQ-like"/>
    <property type="match status" value="1"/>
</dbReference>
<evidence type="ECO:0000256" key="1">
    <source>
        <dbReference type="ARBA" id="ARBA00005534"/>
    </source>
</evidence>
<dbReference type="OrthoDB" id="9801725at2"/>
<evidence type="ECO:0000313" key="3">
    <source>
        <dbReference type="Proteomes" id="UP000182811"/>
    </source>
</evidence>
<dbReference type="InterPro" id="IPR035917">
    <property type="entry name" value="YjbQ-like_sf"/>
</dbReference>
<protein>
    <recommendedName>
        <fullName evidence="4">Secondary thiamine-phosphate synthase enzyme</fullName>
    </recommendedName>
</protein>
<gene>
    <name evidence="2" type="ORF">MOTE_21990</name>
</gene>
<evidence type="ECO:0008006" key="4">
    <source>
        <dbReference type="Google" id="ProtNLM"/>
    </source>
</evidence>
<dbReference type="AlphaFoldDB" id="A0A1J5NY22"/>
<organism evidence="2 3">
    <name type="scientific">Neomoorella thermoacetica</name>
    <name type="common">Clostridium thermoaceticum</name>
    <dbReference type="NCBI Taxonomy" id="1525"/>
    <lineage>
        <taxon>Bacteria</taxon>
        <taxon>Bacillati</taxon>
        <taxon>Bacillota</taxon>
        <taxon>Clostridia</taxon>
        <taxon>Neomoorellales</taxon>
        <taxon>Neomoorellaceae</taxon>
        <taxon>Neomoorella</taxon>
    </lineage>
</organism>
<dbReference type="InterPro" id="IPR001602">
    <property type="entry name" value="UPF0047_YjbQ-like"/>
</dbReference>
<dbReference type="SUPFAM" id="SSF111038">
    <property type="entry name" value="YjbQ-like"/>
    <property type="match status" value="1"/>
</dbReference>
<name>A0A1J5NY22_NEOTH</name>
<dbReference type="Proteomes" id="UP000182811">
    <property type="component" value="Unassembled WGS sequence"/>
</dbReference>